<dbReference type="EMBL" id="BARW01002757">
    <property type="protein sequence ID" value="GAI59884.1"/>
    <property type="molecule type" value="Genomic_DNA"/>
</dbReference>
<comment type="caution">
    <text evidence="1">The sequence shown here is derived from an EMBL/GenBank/DDBJ whole genome shotgun (WGS) entry which is preliminary data.</text>
</comment>
<protein>
    <submittedName>
        <fullName evidence="1">Uncharacterized protein</fullName>
    </submittedName>
</protein>
<dbReference type="AlphaFoldDB" id="X1RWJ5"/>
<gene>
    <name evidence="1" type="ORF">S12H4_07461</name>
</gene>
<proteinExistence type="predicted"/>
<sequence>MDDINRANVRDPGRCVNVTSEDMRAMNANVMALPWRAQWMTLTFMLREPSEFE</sequence>
<name>X1RWJ5_9ZZZZ</name>
<accession>X1RWJ5</accession>
<reference evidence="1" key="1">
    <citation type="journal article" date="2014" name="Front. Microbiol.">
        <title>High frequency of phylogenetically diverse reductive dehalogenase-homologous genes in deep subseafloor sedimentary metagenomes.</title>
        <authorList>
            <person name="Kawai M."/>
            <person name="Futagami T."/>
            <person name="Toyoda A."/>
            <person name="Takaki Y."/>
            <person name="Nishi S."/>
            <person name="Hori S."/>
            <person name="Arai W."/>
            <person name="Tsubouchi T."/>
            <person name="Morono Y."/>
            <person name="Uchiyama I."/>
            <person name="Ito T."/>
            <person name="Fujiyama A."/>
            <person name="Inagaki F."/>
            <person name="Takami H."/>
        </authorList>
    </citation>
    <scope>NUCLEOTIDE SEQUENCE</scope>
    <source>
        <strain evidence="1">Expedition CK06-06</strain>
    </source>
</reference>
<organism evidence="1">
    <name type="scientific">marine sediment metagenome</name>
    <dbReference type="NCBI Taxonomy" id="412755"/>
    <lineage>
        <taxon>unclassified sequences</taxon>
        <taxon>metagenomes</taxon>
        <taxon>ecological metagenomes</taxon>
    </lineage>
</organism>
<evidence type="ECO:0000313" key="1">
    <source>
        <dbReference type="EMBL" id="GAI59884.1"/>
    </source>
</evidence>